<dbReference type="InterPro" id="IPR042099">
    <property type="entry name" value="ANL_N_sf"/>
</dbReference>
<evidence type="ECO:0000313" key="4">
    <source>
        <dbReference type="Proteomes" id="UP000671399"/>
    </source>
</evidence>
<evidence type="ECO:0000259" key="1">
    <source>
        <dbReference type="Pfam" id="PF00501"/>
    </source>
</evidence>
<organism evidence="3 4">
    <name type="scientific">Micromonospora antibiotica</name>
    <dbReference type="NCBI Taxonomy" id="2807623"/>
    <lineage>
        <taxon>Bacteria</taxon>
        <taxon>Bacillati</taxon>
        <taxon>Actinomycetota</taxon>
        <taxon>Actinomycetes</taxon>
        <taxon>Micromonosporales</taxon>
        <taxon>Micromonosporaceae</taxon>
        <taxon>Micromonospora</taxon>
    </lineage>
</organism>
<dbReference type="Gene3D" id="3.40.50.12780">
    <property type="entry name" value="N-terminal domain of ligase-like"/>
    <property type="match status" value="1"/>
</dbReference>
<keyword evidence="4" id="KW-1185">Reference proteome</keyword>
<comment type="caution">
    <text evidence="3">The sequence shown here is derived from an EMBL/GenBank/DDBJ whole genome shotgun (WGS) entry which is preliminary data.</text>
</comment>
<dbReference type="EMBL" id="JAGFWR010000013">
    <property type="protein sequence ID" value="MBO4163281.1"/>
    <property type="molecule type" value="Genomic_DNA"/>
</dbReference>
<proteinExistence type="predicted"/>
<protein>
    <submittedName>
        <fullName evidence="3">AMP-binding protein</fullName>
    </submittedName>
</protein>
<feature type="domain" description="AMP-dependent synthetase/ligase" evidence="1">
    <location>
        <begin position="14"/>
        <end position="365"/>
    </location>
</feature>
<dbReference type="SUPFAM" id="SSF56801">
    <property type="entry name" value="Acetyl-CoA synthetase-like"/>
    <property type="match status" value="1"/>
</dbReference>
<dbReference type="Gene3D" id="3.30.300.30">
    <property type="match status" value="1"/>
</dbReference>
<dbReference type="InterPro" id="IPR045851">
    <property type="entry name" value="AMP-bd_C_sf"/>
</dbReference>
<evidence type="ECO:0000259" key="2">
    <source>
        <dbReference type="Pfam" id="PF13193"/>
    </source>
</evidence>
<reference evidence="3 4" key="1">
    <citation type="submission" date="2021-03" db="EMBL/GenBank/DDBJ databases">
        <authorList>
            <person name="Lee D.-H."/>
        </authorList>
    </citation>
    <scope>NUCLEOTIDE SEQUENCE [LARGE SCALE GENOMIC DNA]</scope>
    <source>
        <strain evidence="3 4">MMS20-R2-23</strain>
    </source>
</reference>
<accession>A0ABS3VCD9</accession>
<dbReference type="InterPro" id="IPR025110">
    <property type="entry name" value="AMP-bd_C"/>
</dbReference>
<dbReference type="InterPro" id="IPR020845">
    <property type="entry name" value="AMP-binding_CS"/>
</dbReference>
<dbReference type="Proteomes" id="UP000671399">
    <property type="component" value="Unassembled WGS sequence"/>
</dbReference>
<dbReference type="Pfam" id="PF13193">
    <property type="entry name" value="AMP-binding_C"/>
    <property type="match status" value="1"/>
</dbReference>
<dbReference type="Pfam" id="PF00501">
    <property type="entry name" value="AMP-binding"/>
    <property type="match status" value="1"/>
</dbReference>
<name>A0ABS3VCD9_9ACTN</name>
<dbReference type="RefSeq" id="WP_208568859.1">
    <property type="nucleotide sequence ID" value="NZ_JAGFWR010000013.1"/>
</dbReference>
<dbReference type="PANTHER" id="PTHR45527:SF1">
    <property type="entry name" value="FATTY ACID SYNTHASE"/>
    <property type="match status" value="1"/>
</dbReference>
<evidence type="ECO:0000313" key="3">
    <source>
        <dbReference type="EMBL" id="MBO4163281.1"/>
    </source>
</evidence>
<dbReference type="PROSITE" id="PS00455">
    <property type="entry name" value="AMP_BINDING"/>
    <property type="match status" value="1"/>
</dbReference>
<feature type="domain" description="AMP-binding enzyme C-terminal" evidence="2">
    <location>
        <begin position="433"/>
        <end position="503"/>
    </location>
</feature>
<dbReference type="InterPro" id="IPR000873">
    <property type="entry name" value="AMP-dep_synth/lig_dom"/>
</dbReference>
<dbReference type="PANTHER" id="PTHR45527">
    <property type="entry name" value="NONRIBOSOMAL PEPTIDE SYNTHETASE"/>
    <property type="match status" value="1"/>
</dbReference>
<sequence>MGVGTAVDLAGLVRRSVADHPEAVALEVGDQFLSYPELWRRAGLLAARIAATAPGATRVGLFSTRSVTSYLAYLAVLRLGATVVPLHPGAPVTRNAGIARRAGLAAVVVDEVDPALLGALADVGVRLVHPDDDRPVAGGGPDDGGRTVTGDDVAYLLFTSGSTGVPKGVPVAHRSAAAYVQHVVRRYDIGVGSRLTQNFDLTFDPSVFDLFAAWSSGATLVVATARELLRPATFVNERRITHWFSVPSQVSYARRLRLLAPDAMPDLGWSIFIGEPFTREQAAVWHAAAPRSVIENVYGPTELTVSCAEYRLPRSPADWPTTSNATVPIGLVLPEHDWILVDRDGRAGRDGELCVRGVQRFAGYLDPEENTARFLSFDGGDDRARVYDGTGPLTPAHWYRTGDRVRVENGHLVHLGRLDRQVKIRGYRVELGEIEAALRGLDGVIDAAVVLLGQAPAESLVAFCTGDTEPARVVTELRGVLPPYMTPTRVEWLEAMPLNQNGKVDYLWLASVAADGPR</sequence>
<gene>
    <name evidence="3" type="ORF">JQN83_21050</name>
</gene>